<dbReference type="PROSITE" id="PS00455">
    <property type="entry name" value="AMP_BINDING"/>
    <property type="match status" value="1"/>
</dbReference>
<dbReference type="PANTHER" id="PTHR45527">
    <property type="entry name" value="NONRIBOSOMAL PEPTIDE SYNTHETASE"/>
    <property type="match status" value="1"/>
</dbReference>
<gene>
    <name evidence="3" type="ORF">KHA90_25015</name>
</gene>
<evidence type="ECO:0000313" key="3">
    <source>
        <dbReference type="EMBL" id="MBS7234260.1"/>
    </source>
</evidence>
<proteinExistence type="predicted"/>
<accession>A0ABS5PK83</accession>
<feature type="non-terminal residue" evidence="3">
    <location>
        <position position="513"/>
    </location>
</feature>
<dbReference type="InterPro" id="IPR042099">
    <property type="entry name" value="ANL_N_sf"/>
</dbReference>
<dbReference type="RefSeq" id="WP_213308246.1">
    <property type="nucleotide sequence ID" value="NZ_JAGYVZ010000068.1"/>
</dbReference>
<feature type="non-terminal residue" evidence="3">
    <location>
        <position position="1"/>
    </location>
</feature>
<dbReference type="InterPro" id="IPR020459">
    <property type="entry name" value="AMP-binding"/>
</dbReference>
<dbReference type="SUPFAM" id="SSF56801">
    <property type="entry name" value="Acetyl-CoA synthetase-like"/>
    <property type="match status" value="1"/>
</dbReference>
<dbReference type="EMBL" id="JAGYVZ010000068">
    <property type="protein sequence ID" value="MBS7234260.1"/>
    <property type="molecule type" value="Genomic_DNA"/>
</dbReference>
<name>A0ABS5PK83_9FLAO</name>
<feature type="domain" description="Condensation" evidence="2">
    <location>
        <begin position="1"/>
        <end position="155"/>
    </location>
</feature>
<protein>
    <submittedName>
        <fullName evidence="3">AMP-binding protein</fullName>
    </submittedName>
</protein>
<evidence type="ECO:0000259" key="2">
    <source>
        <dbReference type="Pfam" id="PF00668"/>
    </source>
</evidence>
<dbReference type="Proteomes" id="UP000722625">
    <property type="component" value="Unassembled WGS sequence"/>
</dbReference>
<comment type="caution">
    <text evidence="3">The sequence shown here is derived from an EMBL/GenBank/DDBJ whole genome shotgun (WGS) entry which is preliminary data.</text>
</comment>
<evidence type="ECO:0000313" key="4">
    <source>
        <dbReference type="Proteomes" id="UP000722625"/>
    </source>
</evidence>
<dbReference type="Pfam" id="PF00501">
    <property type="entry name" value="AMP-binding"/>
    <property type="match status" value="1"/>
</dbReference>
<dbReference type="SUPFAM" id="SSF52777">
    <property type="entry name" value="CoA-dependent acyltransferases"/>
    <property type="match status" value="1"/>
</dbReference>
<dbReference type="InterPro" id="IPR000873">
    <property type="entry name" value="AMP-dep_synth/lig_dom"/>
</dbReference>
<feature type="domain" description="AMP-dependent synthetase/ligase" evidence="1">
    <location>
        <begin position="175"/>
        <end position="501"/>
    </location>
</feature>
<organism evidence="3 4">
    <name type="scientific">Flavobacterium psychroterrae</name>
    <dbReference type="NCBI Taxonomy" id="2133767"/>
    <lineage>
        <taxon>Bacteria</taxon>
        <taxon>Pseudomonadati</taxon>
        <taxon>Bacteroidota</taxon>
        <taxon>Flavobacteriia</taxon>
        <taxon>Flavobacteriales</taxon>
        <taxon>Flavobacteriaceae</taxon>
        <taxon>Flavobacterium</taxon>
    </lineage>
</organism>
<dbReference type="PRINTS" id="PR00154">
    <property type="entry name" value="AMPBINDING"/>
</dbReference>
<reference evidence="3 4" key="1">
    <citation type="journal article" date="2018" name="Int. J. Syst. Evol. Microbiol.">
        <title>Flavobacterium chryseum sp. nov. and Flavobacterium psychroterrae sp. nov., novel environmental bacteria isolated from Antarctica.</title>
        <authorList>
            <person name="Kralova S."/>
            <person name="Svec P."/>
            <person name="Busse H.J."/>
            <person name="Stankova E."/>
            <person name="Vaczi P."/>
            <person name="Sedlacek I."/>
        </authorList>
    </citation>
    <scope>NUCLEOTIDE SEQUENCE [LARGE SCALE GENOMIC DNA]</scope>
    <source>
        <strain evidence="3 4">CCM 8827</strain>
    </source>
</reference>
<dbReference type="Gene3D" id="3.40.50.12780">
    <property type="entry name" value="N-terminal domain of ligase-like"/>
    <property type="match status" value="1"/>
</dbReference>
<keyword evidence="4" id="KW-1185">Reference proteome</keyword>
<dbReference type="PANTHER" id="PTHR45527:SF1">
    <property type="entry name" value="FATTY ACID SYNTHASE"/>
    <property type="match status" value="1"/>
</dbReference>
<sequence length="513" mass="58332">AIRTAITPGESFLNLAEVQKEVLLSAYEHQHYPFDELIKGLKLKRDMSRSALFDVLVVLQNQSDLHTIEKNDLNGFTVSPYDFKRKTAQFDLSLTFMQNKGLELSIEYNTDIYNSYLIERLFVHLENFLNESLKNPDTAVGAIEYLTPEEKHTLLEGFNATKAAYPQDKTVVALFEEQAARTPDHVAVTYENLKLTYKQLNERANKLGWYLREQYKIKQDDLIGIKLDRSENIVIVLLGILKSGAAYVPIDTNYPKERIAYIEKDSNCKIVINQHELSVFNAISEKLPIENLPSINKPEDLAYIIYTSGTTGNPKGVMIENRNAVELINWSKTEFDSSKFDVIYAVTSYCFDLSVYEIFYGLLSGKRIRILKNALEIGNYIQQDQKILLNTVPSVVRKLLENTTDLDNISIINMAGEVLPTDIIEKLQTKNIEVRNLYGPSEDTTYSTSYIIKDQKYRSIPIGKPISNTQVYILNNTLQLVPVGVVGKLYISGAGLARGYLNKEELTAEKFIE</sequence>
<dbReference type="InterPro" id="IPR001242">
    <property type="entry name" value="Condensation_dom"/>
</dbReference>
<evidence type="ECO:0000259" key="1">
    <source>
        <dbReference type="Pfam" id="PF00501"/>
    </source>
</evidence>
<dbReference type="Gene3D" id="3.30.559.30">
    <property type="entry name" value="Nonribosomal peptide synthetase, condensation domain"/>
    <property type="match status" value="1"/>
</dbReference>
<dbReference type="Pfam" id="PF00668">
    <property type="entry name" value="Condensation"/>
    <property type="match status" value="1"/>
</dbReference>
<dbReference type="InterPro" id="IPR023213">
    <property type="entry name" value="CAT-like_dom_sf"/>
</dbReference>
<dbReference type="InterPro" id="IPR020845">
    <property type="entry name" value="AMP-binding_CS"/>
</dbReference>
<dbReference type="Gene3D" id="3.30.559.10">
    <property type="entry name" value="Chloramphenicol acetyltransferase-like domain"/>
    <property type="match status" value="1"/>
</dbReference>